<keyword evidence="3" id="KW-1185">Reference proteome</keyword>
<evidence type="ECO:0000313" key="2">
    <source>
        <dbReference type="EMBL" id="GFS13509.1"/>
    </source>
</evidence>
<accession>A0AAV4IUY6</accession>
<feature type="compositionally biased region" description="Polar residues" evidence="1">
    <location>
        <begin position="100"/>
        <end position="130"/>
    </location>
</feature>
<evidence type="ECO:0000313" key="3">
    <source>
        <dbReference type="Proteomes" id="UP000762676"/>
    </source>
</evidence>
<comment type="caution">
    <text evidence="2">The sequence shown here is derived from an EMBL/GenBank/DDBJ whole genome shotgun (WGS) entry which is preliminary data.</text>
</comment>
<dbReference type="AlphaFoldDB" id="A0AAV4IUY6"/>
<sequence>MAKVLFVIRLPAHENDLRGRHNTSFTDAFPGEDQQAKDRNENQKDIKGDNIAPNNTKEDSVVPSNTTNKIETGSNSGCEENEKPNASQDPGWDFGDCEQSGDSTTYSTAESSPSKTPGENNTGSKESTVNAAEETNAEQAGIATQETPNRQEDINMDLKPEIVNAGSNVESLSAESKEKNDDESVDANENTAVEKVDGGDEENVAQSNPEYIRFVSQEMTLLEVSIFVKYNEKRHC</sequence>
<dbReference type="Proteomes" id="UP000762676">
    <property type="component" value="Unassembled WGS sequence"/>
</dbReference>
<protein>
    <submittedName>
        <fullName evidence="2">Uncharacterized protein</fullName>
    </submittedName>
</protein>
<reference evidence="2 3" key="1">
    <citation type="journal article" date="2021" name="Elife">
        <title>Chloroplast acquisition without the gene transfer in kleptoplastic sea slugs, Plakobranchus ocellatus.</title>
        <authorList>
            <person name="Maeda T."/>
            <person name="Takahashi S."/>
            <person name="Yoshida T."/>
            <person name="Shimamura S."/>
            <person name="Takaki Y."/>
            <person name="Nagai Y."/>
            <person name="Toyoda A."/>
            <person name="Suzuki Y."/>
            <person name="Arimoto A."/>
            <person name="Ishii H."/>
            <person name="Satoh N."/>
            <person name="Nishiyama T."/>
            <person name="Hasebe M."/>
            <person name="Maruyama T."/>
            <person name="Minagawa J."/>
            <person name="Obokata J."/>
            <person name="Shigenobu S."/>
        </authorList>
    </citation>
    <scope>NUCLEOTIDE SEQUENCE [LARGE SCALE GENOMIC DNA]</scope>
</reference>
<feature type="compositionally biased region" description="Polar residues" evidence="1">
    <location>
        <begin position="165"/>
        <end position="174"/>
    </location>
</feature>
<feature type="compositionally biased region" description="Polar residues" evidence="1">
    <location>
        <begin position="62"/>
        <end position="88"/>
    </location>
</feature>
<name>A0AAV4IUY6_9GAST</name>
<feature type="compositionally biased region" description="Basic and acidic residues" evidence="1">
    <location>
        <begin position="34"/>
        <end position="48"/>
    </location>
</feature>
<dbReference type="EMBL" id="BMAT01002771">
    <property type="protein sequence ID" value="GFS13509.1"/>
    <property type="molecule type" value="Genomic_DNA"/>
</dbReference>
<proteinExistence type="predicted"/>
<feature type="region of interest" description="Disordered" evidence="1">
    <location>
        <begin position="17"/>
        <end position="204"/>
    </location>
</feature>
<gene>
    <name evidence="2" type="ORF">ElyMa_001398300</name>
</gene>
<feature type="compositionally biased region" description="Basic and acidic residues" evidence="1">
    <location>
        <begin position="149"/>
        <end position="160"/>
    </location>
</feature>
<organism evidence="2 3">
    <name type="scientific">Elysia marginata</name>
    <dbReference type="NCBI Taxonomy" id="1093978"/>
    <lineage>
        <taxon>Eukaryota</taxon>
        <taxon>Metazoa</taxon>
        <taxon>Spiralia</taxon>
        <taxon>Lophotrochozoa</taxon>
        <taxon>Mollusca</taxon>
        <taxon>Gastropoda</taxon>
        <taxon>Heterobranchia</taxon>
        <taxon>Euthyneura</taxon>
        <taxon>Panpulmonata</taxon>
        <taxon>Sacoglossa</taxon>
        <taxon>Placobranchoidea</taxon>
        <taxon>Plakobranchidae</taxon>
        <taxon>Elysia</taxon>
    </lineage>
</organism>
<evidence type="ECO:0000256" key="1">
    <source>
        <dbReference type="SAM" id="MobiDB-lite"/>
    </source>
</evidence>